<dbReference type="Gene3D" id="3.40.50.2300">
    <property type="match status" value="2"/>
</dbReference>
<evidence type="ECO:0000256" key="1">
    <source>
        <dbReference type="ARBA" id="ARBA00023015"/>
    </source>
</evidence>
<dbReference type="EMBL" id="CP045699">
    <property type="protein sequence ID" value="QGA64671.1"/>
    <property type="molecule type" value="Genomic_DNA"/>
</dbReference>
<accession>A0A5Q0TDC6</accession>
<name>A0A5Q0TDC6_9VIBR</name>
<dbReference type="SUPFAM" id="SSF53822">
    <property type="entry name" value="Periplasmic binding protein-like I"/>
    <property type="match status" value="1"/>
</dbReference>
<dbReference type="CDD" id="cd01392">
    <property type="entry name" value="HTH_LacI"/>
    <property type="match status" value="1"/>
</dbReference>
<keyword evidence="1" id="KW-0805">Transcription regulation</keyword>
<keyword evidence="2 5" id="KW-0238">DNA-binding</keyword>
<organism evidence="5 6">
    <name type="scientific">Vibrio algicola</name>
    <dbReference type="NCBI Taxonomy" id="2662262"/>
    <lineage>
        <taxon>Bacteria</taxon>
        <taxon>Pseudomonadati</taxon>
        <taxon>Pseudomonadota</taxon>
        <taxon>Gammaproteobacteria</taxon>
        <taxon>Vibrionales</taxon>
        <taxon>Vibrionaceae</taxon>
        <taxon>Vibrio</taxon>
    </lineage>
</organism>
<keyword evidence="3" id="KW-0804">Transcription</keyword>
<dbReference type="Proteomes" id="UP000348942">
    <property type="component" value="Chromosome 1"/>
</dbReference>
<evidence type="ECO:0000313" key="6">
    <source>
        <dbReference type="Proteomes" id="UP000348942"/>
    </source>
</evidence>
<dbReference type="InterPro" id="IPR000843">
    <property type="entry name" value="HTH_LacI"/>
</dbReference>
<evidence type="ECO:0000256" key="3">
    <source>
        <dbReference type="ARBA" id="ARBA00023163"/>
    </source>
</evidence>
<dbReference type="InterPro" id="IPR046335">
    <property type="entry name" value="LacI/GalR-like_sensor"/>
</dbReference>
<sequence length="337" mass="36865">MATINDVCKLAGVSKATVSRVINAKGQVKEATRNLIYQAMEELNYKPNRLAQALATNSSNSIGLVVSSFDGYYFGILLKEATRIGYDAGKQLVVIDGHNEVEREIEAAHSLDARKCDVIIIYSRTMSTDDYLNLQQSLSVPLVVINRSLPDGLGHAVAFDQYYAAELAINHLIENNHQQVAIITLSLATSTGQFRLQGATETLAKHGYPFNPQLLEDTEGKIHDGYNACKSLLDKRLMNPFSAIFCFNDMLAIGAIKALKEAGIRVPEDVSVIGIDNEMIGTFFTPELTTIDIPIHKVTTLAMEKALKLASGKPLEPSTEILNGTLITRNSVSPRQI</sequence>
<dbReference type="GO" id="GO:0003700">
    <property type="term" value="F:DNA-binding transcription factor activity"/>
    <property type="evidence" value="ECO:0007669"/>
    <property type="project" value="TreeGrafter"/>
</dbReference>
<dbReference type="InterPro" id="IPR028082">
    <property type="entry name" value="Peripla_BP_I"/>
</dbReference>
<dbReference type="Gene3D" id="1.10.260.40">
    <property type="entry name" value="lambda repressor-like DNA-binding domains"/>
    <property type="match status" value="1"/>
</dbReference>
<reference evidence="5 6" key="1">
    <citation type="submission" date="2019-10" db="EMBL/GenBank/DDBJ databases">
        <title>Vibrio sp. nov., isolated from Coralline algae surface.</title>
        <authorList>
            <person name="Geng Y."/>
            <person name="Zhang X."/>
        </authorList>
    </citation>
    <scope>NUCLEOTIDE SEQUENCE [LARGE SCALE GENOMIC DNA]</scope>
    <source>
        <strain evidence="5 6">SM1977</strain>
    </source>
</reference>
<keyword evidence="6" id="KW-1185">Reference proteome</keyword>
<dbReference type="RefSeq" id="WP_153446779.1">
    <property type="nucleotide sequence ID" value="NZ_CP045699.1"/>
</dbReference>
<dbReference type="SMART" id="SM00354">
    <property type="entry name" value="HTH_LACI"/>
    <property type="match status" value="1"/>
</dbReference>
<evidence type="ECO:0000313" key="5">
    <source>
        <dbReference type="EMBL" id="QGA64671.1"/>
    </source>
</evidence>
<dbReference type="CDD" id="cd06270">
    <property type="entry name" value="PBP1_GalS-like"/>
    <property type="match status" value="1"/>
</dbReference>
<dbReference type="SUPFAM" id="SSF47413">
    <property type="entry name" value="lambda repressor-like DNA-binding domains"/>
    <property type="match status" value="1"/>
</dbReference>
<dbReference type="PRINTS" id="PR00036">
    <property type="entry name" value="HTHLACI"/>
</dbReference>
<dbReference type="GO" id="GO:0000976">
    <property type="term" value="F:transcription cis-regulatory region binding"/>
    <property type="evidence" value="ECO:0007669"/>
    <property type="project" value="TreeGrafter"/>
</dbReference>
<dbReference type="InterPro" id="IPR010982">
    <property type="entry name" value="Lambda_DNA-bd_dom_sf"/>
</dbReference>
<feature type="domain" description="HTH lacI-type" evidence="4">
    <location>
        <begin position="2"/>
        <end position="56"/>
    </location>
</feature>
<dbReference type="Pfam" id="PF00356">
    <property type="entry name" value="LacI"/>
    <property type="match status" value="1"/>
</dbReference>
<proteinExistence type="predicted"/>
<dbReference type="PANTHER" id="PTHR30146:SF67">
    <property type="entry name" value="HTH-TYPE TRANSCRIPTIONAL REGULATOR ASCG"/>
    <property type="match status" value="1"/>
</dbReference>
<dbReference type="Pfam" id="PF13377">
    <property type="entry name" value="Peripla_BP_3"/>
    <property type="match status" value="1"/>
</dbReference>
<dbReference type="PANTHER" id="PTHR30146">
    <property type="entry name" value="LACI-RELATED TRANSCRIPTIONAL REPRESSOR"/>
    <property type="match status" value="1"/>
</dbReference>
<gene>
    <name evidence="5" type="ORF">GFB47_04170</name>
</gene>
<evidence type="ECO:0000256" key="2">
    <source>
        <dbReference type="ARBA" id="ARBA00023125"/>
    </source>
</evidence>
<evidence type="ECO:0000259" key="4">
    <source>
        <dbReference type="PROSITE" id="PS50932"/>
    </source>
</evidence>
<dbReference type="AlphaFoldDB" id="A0A5Q0TDC6"/>
<protein>
    <submittedName>
        <fullName evidence="5">LacI family DNA-binding transcriptional regulator</fullName>
    </submittedName>
</protein>
<dbReference type="PROSITE" id="PS50932">
    <property type="entry name" value="HTH_LACI_2"/>
    <property type="match status" value="1"/>
</dbReference>